<protein>
    <submittedName>
        <fullName evidence="1">Uncharacterized protein</fullName>
    </submittedName>
</protein>
<evidence type="ECO:0000313" key="2">
    <source>
        <dbReference type="EMBL" id="GBN70891.1"/>
    </source>
</evidence>
<dbReference type="EMBL" id="BGPR01019206">
    <property type="protein sequence ID" value="GBN81275.1"/>
    <property type="molecule type" value="Genomic_DNA"/>
</dbReference>
<dbReference type="EMBL" id="BGPR01019218">
    <property type="protein sequence ID" value="GBN81308.1"/>
    <property type="molecule type" value="Genomic_DNA"/>
</dbReference>
<accession>A0A4Y2R5A3</accession>
<dbReference type="AlphaFoldDB" id="A0A4Y2R5A3"/>
<organism evidence="1 5">
    <name type="scientific">Araneus ventricosus</name>
    <name type="common">Orbweaver spider</name>
    <name type="synonym">Epeira ventricosa</name>
    <dbReference type="NCBI Taxonomy" id="182803"/>
    <lineage>
        <taxon>Eukaryota</taxon>
        <taxon>Metazoa</taxon>
        <taxon>Ecdysozoa</taxon>
        <taxon>Arthropoda</taxon>
        <taxon>Chelicerata</taxon>
        <taxon>Arachnida</taxon>
        <taxon>Araneae</taxon>
        <taxon>Araneomorphae</taxon>
        <taxon>Entelegynae</taxon>
        <taxon>Araneoidea</taxon>
        <taxon>Araneidae</taxon>
        <taxon>Araneus</taxon>
    </lineage>
</organism>
<evidence type="ECO:0000313" key="3">
    <source>
        <dbReference type="EMBL" id="GBN81275.1"/>
    </source>
</evidence>
<comment type="caution">
    <text evidence="1">The sequence shown here is derived from an EMBL/GenBank/DDBJ whole genome shotgun (WGS) entry which is preliminary data.</text>
</comment>
<sequence>MNEESNGELYRRPLTIKIPNSTRFSVKGKIINQKYTPCGLNPVQYQYEKHSEISKCKILNEQSKDTRECVEPNTVCRNFRCKPGDAKYTGSNKELEASS</sequence>
<reference evidence="1 5" key="1">
    <citation type="journal article" date="2019" name="Sci. Rep.">
        <title>Orb-weaving spider Araneus ventricosus genome elucidates the spidroin gene catalogue.</title>
        <authorList>
            <person name="Kono N."/>
            <person name="Nakamura H."/>
            <person name="Ohtoshi R."/>
            <person name="Moran D.A.P."/>
            <person name="Shinohara A."/>
            <person name="Yoshida Y."/>
            <person name="Fujiwara M."/>
            <person name="Mori M."/>
            <person name="Tomita M."/>
            <person name="Arakawa K."/>
        </authorList>
    </citation>
    <scope>NUCLEOTIDE SEQUENCE [LARGE SCALE GENOMIC DNA]</scope>
</reference>
<name>A0A4Y2R5A3_ARAVE</name>
<dbReference type="EMBL" id="BGPR01015865">
    <property type="protein sequence ID" value="GBN70891.1"/>
    <property type="molecule type" value="Genomic_DNA"/>
</dbReference>
<evidence type="ECO:0000313" key="5">
    <source>
        <dbReference type="Proteomes" id="UP000499080"/>
    </source>
</evidence>
<dbReference type="Proteomes" id="UP000499080">
    <property type="component" value="Unassembled WGS sequence"/>
</dbReference>
<dbReference type="EMBL" id="BGPR01015864">
    <property type="protein sequence ID" value="GBN70882.1"/>
    <property type="molecule type" value="Genomic_DNA"/>
</dbReference>
<keyword evidence="5" id="KW-1185">Reference proteome</keyword>
<proteinExistence type="predicted"/>
<evidence type="ECO:0000313" key="1">
    <source>
        <dbReference type="EMBL" id="GBN70882.1"/>
    </source>
</evidence>
<gene>
    <name evidence="2" type="ORF">AVEN_154186_1</name>
    <name evidence="3" type="ORF">AVEN_66692_1</name>
    <name evidence="4" type="ORF">AVEN_67814_1</name>
    <name evidence="1" type="ORF">AVEN_75047_1</name>
</gene>
<evidence type="ECO:0000313" key="4">
    <source>
        <dbReference type="EMBL" id="GBN81308.1"/>
    </source>
</evidence>